<proteinExistence type="predicted"/>
<dbReference type="AlphaFoldDB" id="A0AA97M0E9"/>
<keyword evidence="1" id="KW-0863">Zinc-finger</keyword>
<evidence type="ECO:0000313" key="4">
    <source>
        <dbReference type="EMBL" id="UOE21515.1"/>
    </source>
</evidence>
<sequence>MSGRYWSHLLRAALDANACGGAPPAAGTVVDLRVASGEVLARVAVGGRVHRVSLILSVLEPPQWDTVAAALGGQPLFRARLLAGRLPAEVARVFDVLGLPLLPRGPAEPVVTCSCPEWGGVCGHAAAVLDALAGRVDADPFLLTAWRGCDRGALLAAVRAHARAGREAVGDADAAPPVRVAARPLPEDPDEFWRAPALPAPPARAEPPPPLPADGPLAALAPLYERLRRG</sequence>
<keyword evidence="1" id="KW-0862">Zinc</keyword>
<evidence type="ECO:0000256" key="1">
    <source>
        <dbReference type="PROSITE-ProRule" id="PRU00325"/>
    </source>
</evidence>
<dbReference type="InterPro" id="IPR007527">
    <property type="entry name" value="Znf_SWIM"/>
</dbReference>
<feature type="compositionally biased region" description="Pro residues" evidence="2">
    <location>
        <begin position="198"/>
        <end position="213"/>
    </location>
</feature>
<feature type="domain" description="SWIM-type" evidence="3">
    <location>
        <begin position="98"/>
        <end position="133"/>
    </location>
</feature>
<feature type="region of interest" description="Disordered" evidence="2">
    <location>
        <begin position="182"/>
        <end position="217"/>
    </location>
</feature>
<evidence type="ECO:0000313" key="5">
    <source>
        <dbReference type="Proteomes" id="UP000265719"/>
    </source>
</evidence>
<dbReference type="PANTHER" id="PTHR38133:SF1">
    <property type="entry name" value="SLR1429 PROTEIN"/>
    <property type="match status" value="1"/>
</dbReference>
<dbReference type="EMBL" id="CP063196">
    <property type="protein sequence ID" value="UOE21515.1"/>
    <property type="molecule type" value="Genomic_DNA"/>
</dbReference>
<dbReference type="RefSeq" id="WP_243597682.1">
    <property type="nucleotide sequence ID" value="NZ_CP063196.1"/>
</dbReference>
<dbReference type="PANTHER" id="PTHR38133">
    <property type="entry name" value="SLR1429 PROTEIN"/>
    <property type="match status" value="1"/>
</dbReference>
<name>A0AA97M0E9_9ACTN</name>
<keyword evidence="5" id="KW-1185">Reference proteome</keyword>
<evidence type="ECO:0000256" key="2">
    <source>
        <dbReference type="SAM" id="MobiDB-lite"/>
    </source>
</evidence>
<dbReference type="KEGG" id="thao:NI17_010660"/>
<protein>
    <recommendedName>
        <fullName evidence="3">SWIM-type domain-containing protein</fullName>
    </recommendedName>
</protein>
<dbReference type="Proteomes" id="UP000265719">
    <property type="component" value="Chromosome"/>
</dbReference>
<reference evidence="4" key="1">
    <citation type="submission" date="2020-10" db="EMBL/GenBank/DDBJ databases">
        <title>De novo genome project of the cellulose decomposer Thermobifida halotolerans type strain.</title>
        <authorList>
            <person name="Nagy I."/>
            <person name="Horvath B."/>
            <person name="Kukolya J."/>
            <person name="Nagy I."/>
            <person name="Orsini M."/>
        </authorList>
    </citation>
    <scope>NUCLEOTIDE SEQUENCE</scope>
    <source>
        <strain evidence="4">DSM 44931</strain>
    </source>
</reference>
<gene>
    <name evidence="4" type="ORF">NI17_010660</name>
</gene>
<dbReference type="PROSITE" id="PS50966">
    <property type="entry name" value="ZF_SWIM"/>
    <property type="match status" value="1"/>
</dbReference>
<evidence type="ECO:0000259" key="3">
    <source>
        <dbReference type="PROSITE" id="PS50966"/>
    </source>
</evidence>
<organism evidence="4 5">
    <name type="scientific">Thermobifida halotolerans</name>
    <dbReference type="NCBI Taxonomy" id="483545"/>
    <lineage>
        <taxon>Bacteria</taxon>
        <taxon>Bacillati</taxon>
        <taxon>Actinomycetota</taxon>
        <taxon>Actinomycetes</taxon>
        <taxon>Streptosporangiales</taxon>
        <taxon>Nocardiopsidaceae</taxon>
        <taxon>Thermobifida</taxon>
    </lineage>
</organism>
<accession>A0AA97M0E9</accession>
<dbReference type="GO" id="GO:0008270">
    <property type="term" value="F:zinc ion binding"/>
    <property type="evidence" value="ECO:0007669"/>
    <property type="project" value="UniProtKB-KW"/>
</dbReference>
<keyword evidence="1" id="KW-0479">Metal-binding</keyword>